<reference evidence="7 8" key="1">
    <citation type="submission" date="2015-11" db="EMBL/GenBank/DDBJ databases">
        <title>Draft genome sequences of new species of the genus Lactobacillus isolated from orchardgrass silage.</title>
        <authorList>
            <person name="Tohno M."/>
            <person name="Tanizawa Y."/>
            <person name="Arita M."/>
        </authorList>
    </citation>
    <scope>NUCLEOTIDE SEQUENCE [LARGE SCALE GENOMIC DNA]</scope>
    <source>
        <strain evidence="7 8">IWT140</strain>
    </source>
</reference>
<dbReference type="GO" id="GO:0006310">
    <property type="term" value="P:DNA recombination"/>
    <property type="evidence" value="ECO:0007669"/>
    <property type="project" value="UniProtKB-KW"/>
</dbReference>
<evidence type="ECO:0000256" key="4">
    <source>
        <dbReference type="PROSITE-ProRule" id="PRU01248"/>
    </source>
</evidence>
<evidence type="ECO:0000256" key="3">
    <source>
        <dbReference type="ARBA" id="ARBA00023172"/>
    </source>
</evidence>
<comment type="similarity">
    <text evidence="1">Belongs to the 'phage' integrase family.</text>
</comment>
<dbReference type="Proteomes" id="UP000198430">
    <property type="component" value="Unassembled WGS sequence"/>
</dbReference>
<dbReference type="AlphaFoldDB" id="A0A1Z5IM89"/>
<dbReference type="InterPro" id="IPR011010">
    <property type="entry name" value="DNA_brk_join_enz"/>
</dbReference>
<sequence length="367" mass="42300">MNIEKRTAKDGTISFRAVGRYVDPLTGKRRKATLRFETNTPRGRHQAKLDLQAKIDDIIAERQGQSSSETVTTFGELRDLWLESWAPSVKPMTVEREKTVLKRLSELMSDDLLLPAITPMLVQKLMNDYKAKYGSTFSTMQHIKCTINKVFDFGVLHGIIQFSPSRPVKLRASVAEKQAIRQRREDKFLNQKEIHVLLSELKKRRNLAYYEMVIFMVATGCRIGEAGALTIKDIDFKKKTVSISKSLQTHDLKVEDYYYDGTKTMAGERIEQLPDVALDAVRRCLVRNKIFDTKKQEQPSEAFHESESLFRTEYGSPISSHALREILGRVNNYLRKHCLEEYGFEWTKKCNSSFVQTYAYFGAKKQC</sequence>
<dbReference type="PROSITE" id="PS51900">
    <property type="entry name" value="CB"/>
    <property type="match status" value="1"/>
</dbReference>
<dbReference type="Gene3D" id="1.10.443.10">
    <property type="entry name" value="Intergrase catalytic core"/>
    <property type="match status" value="1"/>
</dbReference>
<dbReference type="GO" id="GO:0003677">
    <property type="term" value="F:DNA binding"/>
    <property type="evidence" value="ECO:0007669"/>
    <property type="project" value="UniProtKB-UniRule"/>
</dbReference>
<dbReference type="SUPFAM" id="SSF56349">
    <property type="entry name" value="DNA breaking-rejoining enzymes"/>
    <property type="match status" value="1"/>
</dbReference>
<dbReference type="InterPro" id="IPR002104">
    <property type="entry name" value="Integrase_catalytic"/>
</dbReference>
<keyword evidence="2 4" id="KW-0238">DNA-binding</keyword>
<evidence type="ECO:0000313" key="8">
    <source>
        <dbReference type="Proteomes" id="UP000198430"/>
    </source>
</evidence>
<dbReference type="InterPro" id="IPR013762">
    <property type="entry name" value="Integrase-like_cat_sf"/>
</dbReference>
<evidence type="ECO:0000259" key="5">
    <source>
        <dbReference type="PROSITE" id="PS51898"/>
    </source>
</evidence>
<dbReference type="PANTHER" id="PTHR30349">
    <property type="entry name" value="PHAGE INTEGRASE-RELATED"/>
    <property type="match status" value="1"/>
</dbReference>
<feature type="domain" description="Tyr recombinase" evidence="5">
    <location>
        <begin position="184"/>
        <end position="367"/>
    </location>
</feature>
<evidence type="ECO:0000259" key="6">
    <source>
        <dbReference type="PROSITE" id="PS51900"/>
    </source>
</evidence>
<name>A0A1Z5IM89_9LACO</name>
<organism evidence="7 8">
    <name type="scientific">Secundilactobacillus pentosiphilus</name>
    <dbReference type="NCBI Taxonomy" id="1714682"/>
    <lineage>
        <taxon>Bacteria</taxon>
        <taxon>Bacillati</taxon>
        <taxon>Bacillota</taxon>
        <taxon>Bacilli</taxon>
        <taxon>Lactobacillales</taxon>
        <taxon>Lactobacillaceae</taxon>
        <taxon>Secundilactobacillus</taxon>
    </lineage>
</organism>
<dbReference type="GO" id="GO:0015074">
    <property type="term" value="P:DNA integration"/>
    <property type="evidence" value="ECO:0007669"/>
    <property type="project" value="InterPro"/>
</dbReference>
<gene>
    <name evidence="7" type="ORF">IWT140_00461</name>
</gene>
<dbReference type="PANTHER" id="PTHR30349:SF64">
    <property type="entry name" value="PROPHAGE INTEGRASE INTD-RELATED"/>
    <property type="match status" value="1"/>
</dbReference>
<dbReference type="InterPro" id="IPR050090">
    <property type="entry name" value="Tyrosine_recombinase_XerCD"/>
</dbReference>
<accession>A0A1Z5IM89</accession>
<dbReference type="InterPro" id="IPR010998">
    <property type="entry name" value="Integrase_recombinase_N"/>
</dbReference>
<keyword evidence="3" id="KW-0233">DNA recombination</keyword>
<comment type="caution">
    <text evidence="7">The sequence shown here is derived from an EMBL/GenBank/DDBJ whole genome shotgun (WGS) entry which is preliminary data.</text>
</comment>
<dbReference type="RefSeq" id="WP_263849821.1">
    <property type="nucleotide sequence ID" value="NZ_BCMH01000002.1"/>
</dbReference>
<dbReference type="PROSITE" id="PS51898">
    <property type="entry name" value="TYR_RECOMBINASE"/>
    <property type="match status" value="1"/>
</dbReference>
<feature type="domain" description="Core-binding (CB)" evidence="6">
    <location>
        <begin position="72"/>
        <end position="155"/>
    </location>
</feature>
<evidence type="ECO:0000256" key="2">
    <source>
        <dbReference type="ARBA" id="ARBA00023125"/>
    </source>
</evidence>
<dbReference type="InterPro" id="IPR044068">
    <property type="entry name" value="CB"/>
</dbReference>
<keyword evidence="8" id="KW-1185">Reference proteome</keyword>
<dbReference type="EMBL" id="BCMH01000002">
    <property type="protein sequence ID" value="GAX02863.1"/>
    <property type="molecule type" value="Genomic_DNA"/>
</dbReference>
<dbReference type="Gene3D" id="1.10.150.130">
    <property type="match status" value="1"/>
</dbReference>
<dbReference type="Pfam" id="PF00589">
    <property type="entry name" value="Phage_integrase"/>
    <property type="match status" value="1"/>
</dbReference>
<protein>
    <submittedName>
        <fullName evidence="7">Integrase</fullName>
    </submittedName>
</protein>
<evidence type="ECO:0000313" key="7">
    <source>
        <dbReference type="EMBL" id="GAX02863.1"/>
    </source>
</evidence>
<evidence type="ECO:0000256" key="1">
    <source>
        <dbReference type="ARBA" id="ARBA00008857"/>
    </source>
</evidence>
<proteinExistence type="inferred from homology"/>